<accession>A0ABU5IWK8</accession>
<evidence type="ECO:0000313" key="2">
    <source>
        <dbReference type="Proteomes" id="UP001290455"/>
    </source>
</evidence>
<dbReference type="EMBL" id="JAXOFX010000003">
    <property type="protein sequence ID" value="MDZ5471533.1"/>
    <property type="molecule type" value="Genomic_DNA"/>
</dbReference>
<organism evidence="1 2">
    <name type="scientific">Robertmurraya mangrovi</name>
    <dbReference type="NCBI Taxonomy" id="3098077"/>
    <lineage>
        <taxon>Bacteria</taxon>
        <taxon>Bacillati</taxon>
        <taxon>Bacillota</taxon>
        <taxon>Bacilli</taxon>
        <taxon>Bacillales</taxon>
        <taxon>Bacillaceae</taxon>
        <taxon>Robertmurraya</taxon>
    </lineage>
</organism>
<dbReference type="Proteomes" id="UP001290455">
    <property type="component" value="Unassembled WGS sequence"/>
</dbReference>
<protein>
    <submittedName>
        <fullName evidence="1">DinB family protein</fullName>
    </submittedName>
</protein>
<evidence type="ECO:0000313" key="1">
    <source>
        <dbReference type="EMBL" id="MDZ5471533.1"/>
    </source>
</evidence>
<dbReference type="RefSeq" id="WP_322445824.1">
    <property type="nucleotide sequence ID" value="NZ_JAXOFX010000003.1"/>
</dbReference>
<dbReference type="Gene3D" id="1.20.120.450">
    <property type="entry name" value="dinb family like domain"/>
    <property type="match status" value="1"/>
</dbReference>
<keyword evidence="2" id="KW-1185">Reference proteome</keyword>
<comment type="caution">
    <text evidence="1">The sequence shown here is derived from an EMBL/GenBank/DDBJ whole genome shotgun (WGS) entry which is preliminary data.</text>
</comment>
<name>A0ABU5IWK8_9BACI</name>
<dbReference type="InterPro" id="IPR034660">
    <property type="entry name" value="DinB/YfiT-like"/>
</dbReference>
<dbReference type="SUPFAM" id="SSF109854">
    <property type="entry name" value="DinB/YfiT-like putative metalloenzymes"/>
    <property type="match status" value="1"/>
</dbReference>
<proteinExistence type="predicted"/>
<reference evidence="1 2" key="1">
    <citation type="submission" date="2023-11" db="EMBL/GenBank/DDBJ databases">
        <title>Bacillus jintuensis, isolated from a mudflat on the Beibu Gulf coast.</title>
        <authorList>
            <person name="Li M."/>
        </authorList>
    </citation>
    <scope>NUCLEOTIDE SEQUENCE [LARGE SCALE GENOMIC DNA]</scope>
    <source>
        <strain evidence="1 2">31A1R</strain>
    </source>
</reference>
<sequence>MDKEQIVKRKLLLTEWAKKLYSIPDEVWFKPFNQGTWGTADVISHFISWDQFLIENRLPFLLREESFPAMVFDSELINKSASEYARSGISKENLLSEFILIRKSLVSLIELLPLATFKRPYPLKKDISISEYFIGLINHDLKHKEQIDEFLNSYY</sequence>
<gene>
    <name evidence="1" type="ORF">SM124_07210</name>
</gene>